<evidence type="ECO:0000313" key="3">
    <source>
        <dbReference type="Proteomes" id="UP001321047"/>
    </source>
</evidence>
<evidence type="ECO:0000313" key="2">
    <source>
        <dbReference type="EMBL" id="MCU4751793.1"/>
    </source>
</evidence>
<name>A0AAP2Z7Q4_9EURY</name>
<comment type="caution">
    <text evidence="2">The sequence shown here is derived from an EMBL/GenBank/DDBJ whole genome shotgun (WGS) entry which is preliminary data.</text>
</comment>
<reference evidence="2 3" key="1">
    <citation type="submission" date="2022-09" db="EMBL/GenBank/DDBJ databases">
        <title>Enrichment on poylsaccharides allowed isolation of novel metabolic and taxonomic groups of Haloarchaea.</title>
        <authorList>
            <person name="Sorokin D.Y."/>
            <person name="Elcheninov A.G."/>
            <person name="Khizhniak T.V."/>
            <person name="Kolganova T.V."/>
            <person name="Kublanov I.V."/>
        </authorList>
    </citation>
    <scope>NUCLEOTIDE SEQUENCE [LARGE SCALE GENOMIC DNA]</scope>
    <source>
        <strain evidence="2 3">AArc-curdl1</strain>
    </source>
</reference>
<accession>A0AAP2Z7Q4</accession>
<dbReference type="EMBL" id="JAOPJZ010000004">
    <property type="protein sequence ID" value="MCU4751793.1"/>
    <property type="molecule type" value="Genomic_DNA"/>
</dbReference>
<evidence type="ECO:0000256" key="1">
    <source>
        <dbReference type="SAM" id="MobiDB-lite"/>
    </source>
</evidence>
<dbReference type="AlphaFoldDB" id="A0AAP2Z7Q4"/>
<feature type="compositionally biased region" description="Basic and acidic residues" evidence="1">
    <location>
        <begin position="638"/>
        <end position="655"/>
    </location>
</feature>
<proteinExistence type="predicted"/>
<keyword evidence="3" id="KW-1185">Reference proteome</keyword>
<organism evidence="2 3">
    <name type="scientific">Natronosalvus hydrolyticus</name>
    <dbReference type="NCBI Taxonomy" id="2979988"/>
    <lineage>
        <taxon>Archaea</taxon>
        <taxon>Methanobacteriati</taxon>
        <taxon>Methanobacteriota</taxon>
        <taxon>Stenosarchaea group</taxon>
        <taxon>Halobacteria</taxon>
        <taxon>Halobacteriales</taxon>
        <taxon>Natrialbaceae</taxon>
        <taxon>Natronosalvus</taxon>
    </lineage>
</organism>
<gene>
    <name evidence="2" type="ORF">OB919_07330</name>
</gene>
<feature type="compositionally biased region" description="Basic and acidic residues" evidence="1">
    <location>
        <begin position="668"/>
        <end position="695"/>
    </location>
</feature>
<feature type="region of interest" description="Disordered" evidence="1">
    <location>
        <begin position="668"/>
        <end position="703"/>
    </location>
</feature>
<feature type="region of interest" description="Disordered" evidence="1">
    <location>
        <begin position="597"/>
        <end position="617"/>
    </location>
</feature>
<dbReference type="RefSeq" id="WP_342807935.1">
    <property type="nucleotide sequence ID" value="NZ_JAOPJZ010000004.1"/>
</dbReference>
<protein>
    <submittedName>
        <fullName evidence="2">Uncharacterized protein</fullName>
    </submittedName>
</protein>
<sequence>MSIDNPPAIDRRTYLAALVGVGGATLAGCSFLDAEEDSQTRTLGDDEARALAERFAPSFYFDEYEKWFPTDPRHYEIEEDGETVVGGFEAFNGYHERYEEAASPPDPTVFYHAVEYTESPLAVVQFWQYSAFDQFSTNFHWHDWEVLHVFVDTDTEEPQLHVASSHSRNVPNNEFLDPDPDRIPAVLVELGSHSNTLSINDQRERFQRLSRDNTLADITNGTFEELEALAELPIAYGLPRGEGWPLPFALPELDGVPIYEHDRLPSIDRTDLIDESLVVRSYEALVSPPSELPKRETGMVFDHADRNAPKADVEYDLVPASKLEHIEAFTGPQLSFEFAVPDFIEDAVSGHITSVGVPWHSPRYDNPAADITDSGHRAALADQYDAIGEPAPVNTVVASITETVTTDDAPEDEGLKTEDSTVEGVALLESDPEVVPTFGGGVTVFGDVPDGEHQLTVNGAGIAPHSEEVSVRGESEVTAAGVKGEIPLVANEDAVKLEVDPTDADSDLTSLAVEDDFAGRLYDAPLSEPDAVYVHRGGAYTTEFRDSDDEIGAIRVNPETEERVRIDDPRTGKASLGTFLATIAEETEVSVASVATDEEMDDQQDGQGSETDGTGGAENAVRGLREALAAVAESAQRAADHAEAGNRGNADARLEEVSTRLDRVAERLSEAREMLPDEIARATERRLEQAQRRSDQAQTANKL</sequence>
<dbReference type="Proteomes" id="UP001321047">
    <property type="component" value="Unassembled WGS sequence"/>
</dbReference>
<feature type="region of interest" description="Disordered" evidence="1">
    <location>
        <begin position="632"/>
        <end position="655"/>
    </location>
</feature>